<dbReference type="KEGG" id="spse:SULPSESMR1_00909"/>
<keyword evidence="1" id="KW-0732">Signal</keyword>
<gene>
    <name evidence="2" type="ORF">SULPSESMR1_00909</name>
</gene>
<feature type="signal peptide" evidence="1">
    <location>
        <begin position="1"/>
        <end position="18"/>
    </location>
</feature>
<proteinExistence type="predicted"/>
<dbReference type="RefSeq" id="WP_089419739.1">
    <property type="nucleotide sequence ID" value="NZ_CP022415.1"/>
</dbReference>
<dbReference type="AlphaFoldDB" id="A0A221JYS9"/>
<evidence type="ECO:0000256" key="1">
    <source>
        <dbReference type="SAM" id="SignalP"/>
    </source>
</evidence>
<protein>
    <submittedName>
        <fullName evidence="2">Uncharacterized protein</fullName>
    </submittedName>
</protein>
<sequence length="91" mass="9661">MKLLIFGLLSLIAAPALAEGFWEYGSWRVIMEEADTGEDLRRTCGAVTGGDGEPSVVISASNGDAGPPAVFPGVFVHEHVPRGHNTVLQDR</sequence>
<dbReference type="Proteomes" id="UP000199754">
    <property type="component" value="Chromosome"/>
</dbReference>
<name>A0A221JYS9_9RHOB</name>
<reference evidence="2 3" key="1">
    <citation type="submission" date="2017-07" db="EMBL/GenBank/DDBJ databases">
        <title>Genome Sequence of Sulfitobacter pseudonitzschiae Strain SMR1 Isolated from a culture of the Diatom Skeletonema marinoi.</title>
        <authorList>
            <person name="Topel M."/>
            <person name="Pinder M.I.M."/>
            <person name="Johansson O.N."/>
            <person name="Kourtchenko O."/>
            <person name="Godhe A."/>
            <person name="Clarke A.K."/>
        </authorList>
    </citation>
    <scope>NUCLEOTIDE SEQUENCE [LARGE SCALE GENOMIC DNA]</scope>
    <source>
        <strain evidence="2 3">SMR1</strain>
    </source>
</reference>
<dbReference type="OrthoDB" id="7665031at2"/>
<accession>A0A221JYS9</accession>
<evidence type="ECO:0000313" key="3">
    <source>
        <dbReference type="Proteomes" id="UP000199754"/>
    </source>
</evidence>
<organism evidence="2 3">
    <name type="scientific">Pseudosulfitobacter pseudonitzschiae</name>
    <dbReference type="NCBI Taxonomy" id="1402135"/>
    <lineage>
        <taxon>Bacteria</taxon>
        <taxon>Pseudomonadati</taxon>
        <taxon>Pseudomonadota</taxon>
        <taxon>Alphaproteobacteria</taxon>
        <taxon>Rhodobacterales</taxon>
        <taxon>Roseobacteraceae</taxon>
        <taxon>Pseudosulfitobacter</taxon>
    </lineage>
</organism>
<keyword evidence="3" id="KW-1185">Reference proteome</keyword>
<evidence type="ECO:0000313" key="2">
    <source>
        <dbReference type="EMBL" id="ASM71737.1"/>
    </source>
</evidence>
<dbReference type="EMBL" id="CP022415">
    <property type="protein sequence ID" value="ASM71737.1"/>
    <property type="molecule type" value="Genomic_DNA"/>
</dbReference>
<feature type="chain" id="PRO_5012668512" evidence="1">
    <location>
        <begin position="19"/>
        <end position="91"/>
    </location>
</feature>